<evidence type="ECO:0000256" key="2">
    <source>
        <dbReference type="ARBA" id="ARBA00011881"/>
    </source>
</evidence>
<dbReference type="GO" id="GO:0004359">
    <property type="term" value="F:glutaminase activity"/>
    <property type="evidence" value="ECO:0007669"/>
    <property type="project" value="UniProtKB-UniRule"/>
</dbReference>
<dbReference type="Pfam" id="PF04960">
    <property type="entry name" value="Glutaminase"/>
    <property type="match status" value="1"/>
</dbReference>
<dbReference type="NCBIfam" id="NF002132">
    <property type="entry name" value="PRK00971.1-1"/>
    <property type="match status" value="1"/>
</dbReference>
<dbReference type="OrthoDB" id="9788822at2"/>
<comment type="catalytic activity">
    <reaction evidence="5 7">
        <text>L-glutamine + H2O = L-glutamate + NH4(+)</text>
        <dbReference type="Rhea" id="RHEA:15889"/>
        <dbReference type="ChEBI" id="CHEBI:15377"/>
        <dbReference type="ChEBI" id="CHEBI:28938"/>
        <dbReference type="ChEBI" id="CHEBI:29985"/>
        <dbReference type="ChEBI" id="CHEBI:58359"/>
        <dbReference type="EC" id="3.5.1.2"/>
    </reaction>
</comment>
<dbReference type="Proteomes" id="UP000327000">
    <property type="component" value="Unassembled WGS sequence"/>
</dbReference>
<dbReference type="PANTHER" id="PTHR12544">
    <property type="entry name" value="GLUTAMINASE"/>
    <property type="match status" value="1"/>
</dbReference>
<dbReference type="NCBIfam" id="NF002133">
    <property type="entry name" value="PRK00971.1-2"/>
    <property type="match status" value="1"/>
</dbReference>
<keyword evidence="9" id="KW-1185">Reference proteome</keyword>
<proteinExistence type="inferred from homology"/>
<dbReference type="NCBIfam" id="TIGR03814">
    <property type="entry name" value="Gln_ase"/>
    <property type="match status" value="1"/>
</dbReference>
<dbReference type="EC" id="3.5.1.2" evidence="3 7"/>
<evidence type="ECO:0000256" key="7">
    <source>
        <dbReference type="HAMAP-Rule" id="MF_00313"/>
    </source>
</evidence>
<comment type="subunit">
    <text evidence="2 7">Homotetramer.</text>
</comment>
<evidence type="ECO:0000256" key="1">
    <source>
        <dbReference type="ARBA" id="ARBA00011076"/>
    </source>
</evidence>
<feature type="binding site" evidence="7">
    <location>
        <position position="257"/>
    </location>
    <ligand>
        <name>substrate</name>
    </ligand>
</feature>
<evidence type="ECO:0000256" key="3">
    <source>
        <dbReference type="ARBA" id="ARBA00012918"/>
    </source>
</evidence>
<name>A0A5N5WDV4_STRMB</name>
<evidence type="ECO:0000256" key="4">
    <source>
        <dbReference type="ARBA" id="ARBA00022801"/>
    </source>
</evidence>
<dbReference type="InterPro" id="IPR015868">
    <property type="entry name" value="Glutaminase"/>
</dbReference>
<comment type="caution">
    <text evidence="8">The sequence shown here is derived from an EMBL/GenBank/DDBJ whole genome shotgun (WGS) entry which is preliminary data.</text>
</comment>
<dbReference type="RefSeq" id="WP_004937626.1">
    <property type="nucleotide sequence ID" value="NZ_JBFADJ010000008.1"/>
</dbReference>
<feature type="binding site" evidence="7">
    <location>
        <position position="157"/>
    </location>
    <ligand>
        <name>substrate</name>
    </ligand>
</feature>
<keyword evidence="7" id="KW-0007">Acetylation</keyword>
<feature type="binding site" evidence="7">
    <location>
        <position position="113"/>
    </location>
    <ligand>
        <name>substrate</name>
    </ligand>
</feature>
<dbReference type="SUPFAM" id="SSF56601">
    <property type="entry name" value="beta-lactamase/transpeptidase-like"/>
    <property type="match status" value="1"/>
</dbReference>
<evidence type="ECO:0000256" key="6">
    <source>
        <dbReference type="ARBA" id="ARBA00070405"/>
    </source>
</evidence>
<sequence>MDYQAVLEEVAAFARPLVGRGQAAQYIPALAGMDTGQFGMAVADVSGGVYGVGDWQRPFSVQSISKAFGLALVLAEGGDKIWERVGTEPSGNAFNSLVQLEYENGIPRNPFINAGALVVTDRLQTLTGDASTTMLEFLRAESGNPEVSFDPAVARSESEHGDRNAALAHFMASYDNLDNPVPTVLEHYFWQCSIEMSCRDLALASGFLARHGLRADGTRLLPRREAKQINAVMLTCGTYDAAGDFAYRVGLPGKSGVGGGIIAVIPGRCTLCVWSPGLDARGNSVAGVAALDHFTTLTGWSVF</sequence>
<gene>
    <name evidence="7" type="primary">glsA</name>
    <name evidence="8" type="ORF">FRZ00_02940</name>
</gene>
<accession>A0A5N5WDV4</accession>
<dbReference type="EMBL" id="VOKX01000007">
    <property type="protein sequence ID" value="KAB7851105.1"/>
    <property type="molecule type" value="Genomic_DNA"/>
</dbReference>
<dbReference type="InterPro" id="IPR012338">
    <property type="entry name" value="Beta-lactam/transpept-like"/>
</dbReference>
<evidence type="ECO:0000256" key="5">
    <source>
        <dbReference type="ARBA" id="ARBA00049534"/>
    </source>
</evidence>
<keyword evidence="4 7" id="KW-0378">Hydrolase</keyword>
<dbReference type="GO" id="GO:0006537">
    <property type="term" value="P:glutamate biosynthetic process"/>
    <property type="evidence" value="ECO:0007669"/>
    <property type="project" value="TreeGrafter"/>
</dbReference>
<evidence type="ECO:0000313" key="8">
    <source>
        <dbReference type="EMBL" id="KAB7851105.1"/>
    </source>
</evidence>
<comment type="similarity">
    <text evidence="1 7">Belongs to the glutaminase family.</text>
</comment>
<organism evidence="8 9">
    <name type="scientific">Streptomyces mobaraensis</name>
    <name type="common">Streptoverticillium mobaraense</name>
    <dbReference type="NCBI Taxonomy" id="35621"/>
    <lineage>
        <taxon>Bacteria</taxon>
        <taxon>Bacillati</taxon>
        <taxon>Actinomycetota</taxon>
        <taxon>Actinomycetes</taxon>
        <taxon>Kitasatosporales</taxon>
        <taxon>Streptomycetaceae</taxon>
        <taxon>Streptomyces</taxon>
    </lineage>
</organism>
<feature type="binding site" evidence="7">
    <location>
        <position position="63"/>
    </location>
    <ligand>
        <name>substrate</name>
    </ligand>
</feature>
<feature type="binding site" evidence="7">
    <location>
        <position position="164"/>
    </location>
    <ligand>
        <name>substrate</name>
    </ligand>
</feature>
<evidence type="ECO:0000313" key="9">
    <source>
        <dbReference type="Proteomes" id="UP000327000"/>
    </source>
</evidence>
<feature type="binding site" evidence="7">
    <location>
        <position position="239"/>
    </location>
    <ligand>
        <name>substrate</name>
    </ligand>
</feature>
<dbReference type="Gene3D" id="3.40.710.10">
    <property type="entry name" value="DD-peptidase/beta-lactamase superfamily"/>
    <property type="match status" value="1"/>
</dbReference>
<dbReference type="GO" id="GO:0006543">
    <property type="term" value="P:L-glutamine catabolic process"/>
    <property type="evidence" value="ECO:0007669"/>
    <property type="project" value="TreeGrafter"/>
</dbReference>
<feature type="binding site" evidence="7">
    <location>
        <position position="188"/>
    </location>
    <ligand>
        <name>substrate</name>
    </ligand>
</feature>
<protein>
    <recommendedName>
        <fullName evidence="6 7">Glutaminase</fullName>
        <ecNumber evidence="3 7">3.5.1.2</ecNumber>
    </recommendedName>
</protein>
<dbReference type="AlphaFoldDB" id="A0A5N5WDV4"/>
<dbReference type="HAMAP" id="MF_00313">
    <property type="entry name" value="Glutaminase"/>
    <property type="match status" value="1"/>
</dbReference>
<dbReference type="FunFam" id="3.40.710.10:FF:000005">
    <property type="entry name" value="Glutaminase"/>
    <property type="match status" value="1"/>
</dbReference>
<dbReference type="PANTHER" id="PTHR12544:SF29">
    <property type="entry name" value="GLUTAMINASE"/>
    <property type="match status" value="1"/>
</dbReference>
<reference evidence="8 9" key="1">
    <citation type="journal article" date="2019" name="Microb. Cell Fact.">
        <title>Exploring novel herbicidin analogues by transcriptional regulator overexpression and MS/MS molecular networking.</title>
        <authorList>
            <person name="Shi Y."/>
            <person name="Gu R."/>
            <person name="Li Y."/>
            <person name="Wang X."/>
            <person name="Ren W."/>
            <person name="Li X."/>
            <person name="Wang L."/>
            <person name="Xie Y."/>
            <person name="Hong B."/>
        </authorList>
    </citation>
    <scope>NUCLEOTIDE SEQUENCE [LARGE SCALE GENOMIC DNA]</scope>
    <source>
        <strain evidence="8 9">US-43</strain>
    </source>
</reference>